<dbReference type="InterPro" id="IPR023214">
    <property type="entry name" value="HAD_sf"/>
</dbReference>
<dbReference type="Pfam" id="PF12710">
    <property type="entry name" value="HAD"/>
    <property type="match status" value="1"/>
</dbReference>
<dbReference type="RefSeq" id="WP_123916520.1">
    <property type="nucleotide sequence ID" value="NZ_RKRA01000001.1"/>
</dbReference>
<dbReference type="SUPFAM" id="SSF56784">
    <property type="entry name" value="HAD-like"/>
    <property type="match status" value="1"/>
</dbReference>
<dbReference type="NCBIfam" id="TIGR01490">
    <property type="entry name" value="HAD-SF-IB-hyp1"/>
    <property type="match status" value="1"/>
</dbReference>
<dbReference type="OrthoDB" id="25607at2"/>
<keyword evidence="2" id="KW-0479">Metal-binding</keyword>
<dbReference type="InterPro" id="IPR006385">
    <property type="entry name" value="HAD_hydro_SerB1"/>
</dbReference>
<dbReference type="GO" id="GO:0046872">
    <property type="term" value="F:metal ion binding"/>
    <property type="evidence" value="ECO:0007669"/>
    <property type="project" value="UniProtKB-KW"/>
</dbReference>
<keyword evidence="7" id="KW-1185">Reference proteome</keyword>
<feature type="transmembrane region" description="Helical" evidence="5">
    <location>
        <begin position="233"/>
        <end position="252"/>
    </location>
</feature>
<keyword evidence="4" id="KW-0460">Magnesium</keyword>
<comment type="similarity">
    <text evidence="1">Belongs to the HAD-like hydrolase superfamily. SerB family.</text>
</comment>
<dbReference type="EMBL" id="RKRA01000001">
    <property type="protein sequence ID" value="RPF27175.1"/>
    <property type="molecule type" value="Genomic_DNA"/>
</dbReference>
<gene>
    <name evidence="6" type="ORF">EDD32_1646</name>
</gene>
<comment type="caution">
    <text evidence="6">The sequence shown here is derived from an EMBL/GenBank/DDBJ whole genome shotgun (WGS) entry which is preliminary data.</text>
</comment>
<evidence type="ECO:0000256" key="5">
    <source>
        <dbReference type="SAM" id="Phobius"/>
    </source>
</evidence>
<evidence type="ECO:0000256" key="1">
    <source>
        <dbReference type="ARBA" id="ARBA00009184"/>
    </source>
</evidence>
<dbReference type="FunFam" id="3.40.50.1000:FF:000025">
    <property type="entry name" value="HAD hydrolase, family IB"/>
    <property type="match status" value="1"/>
</dbReference>
<reference evidence="6 7" key="1">
    <citation type="submission" date="2018-11" db="EMBL/GenBank/DDBJ databases">
        <title>Sequencing the genomes of 1000 actinobacteria strains.</title>
        <authorList>
            <person name="Klenk H.-P."/>
        </authorList>
    </citation>
    <scope>NUCLEOTIDE SEQUENCE [LARGE SCALE GENOMIC DNA]</scope>
    <source>
        <strain evidence="6 7">DSM 14418</strain>
    </source>
</reference>
<evidence type="ECO:0000256" key="4">
    <source>
        <dbReference type="ARBA" id="ARBA00022842"/>
    </source>
</evidence>
<protein>
    <submittedName>
        <fullName evidence="6">HAD superfamily hydrolase (TIGR01490 family)</fullName>
    </submittedName>
</protein>
<accession>A0A3N5A1E5</accession>
<organism evidence="6 7">
    <name type="scientific">Georgenia muralis</name>
    <dbReference type="NCBI Taxonomy" id="154117"/>
    <lineage>
        <taxon>Bacteria</taxon>
        <taxon>Bacillati</taxon>
        <taxon>Actinomycetota</taxon>
        <taxon>Actinomycetes</taxon>
        <taxon>Micrococcales</taxon>
        <taxon>Bogoriellaceae</taxon>
        <taxon>Georgenia</taxon>
    </lineage>
</organism>
<dbReference type="Gene3D" id="3.40.50.1000">
    <property type="entry name" value="HAD superfamily/HAD-like"/>
    <property type="match status" value="1"/>
</dbReference>
<dbReference type="PANTHER" id="PTHR43344">
    <property type="entry name" value="PHOSPHOSERINE PHOSPHATASE"/>
    <property type="match status" value="1"/>
</dbReference>
<evidence type="ECO:0000313" key="7">
    <source>
        <dbReference type="Proteomes" id="UP000280726"/>
    </source>
</evidence>
<dbReference type="Proteomes" id="UP000280726">
    <property type="component" value="Unassembled WGS sequence"/>
</dbReference>
<keyword evidence="5" id="KW-0812">Transmembrane</keyword>
<name>A0A3N5A1E5_9MICO</name>
<sequence length="258" mass="27904">MGTDRRAAAFFDLDKTILATSSSLALARPLLAAGLLRRGDVLRSAGAQLGYAFVAADHRRSDRIRQELSRTVNGWEVARFRDAVADAVGTAVRPLVYLEALELVGAHQDAGEDVVVVSASAREIVEPIAAMIGADHVIATTMAVADGRFTGRTEHYVYGPAKAAEMAALAQRHGYDLARSWAYSDSITDLPMLEVVGHPVAVNPDRALLRVARERGWEVRRFRRPVPLRPPPVRVLLALAGVATAVGGWLWATRPRSA</sequence>
<keyword evidence="5" id="KW-1133">Transmembrane helix</keyword>
<keyword evidence="5" id="KW-0472">Membrane</keyword>
<dbReference type="Gene3D" id="1.20.1440.100">
    <property type="entry name" value="SG protein - dephosphorylation function"/>
    <property type="match status" value="1"/>
</dbReference>
<dbReference type="PANTHER" id="PTHR43344:SF13">
    <property type="entry name" value="PHOSPHATASE RV3661-RELATED"/>
    <property type="match status" value="1"/>
</dbReference>
<dbReference type="InterPro" id="IPR036412">
    <property type="entry name" value="HAD-like_sf"/>
</dbReference>
<evidence type="ECO:0000313" key="6">
    <source>
        <dbReference type="EMBL" id="RPF27175.1"/>
    </source>
</evidence>
<dbReference type="AlphaFoldDB" id="A0A3N5A1E5"/>
<dbReference type="GO" id="GO:0016787">
    <property type="term" value="F:hydrolase activity"/>
    <property type="evidence" value="ECO:0007669"/>
    <property type="project" value="UniProtKB-KW"/>
</dbReference>
<proteinExistence type="inferred from homology"/>
<dbReference type="NCBIfam" id="TIGR01488">
    <property type="entry name" value="HAD-SF-IB"/>
    <property type="match status" value="1"/>
</dbReference>
<dbReference type="InterPro" id="IPR050582">
    <property type="entry name" value="HAD-like_SerB"/>
</dbReference>
<evidence type="ECO:0000256" key="2">
    <source>
        <dbReference type="ARBA" id="ARBA00022723"/>
    </source>
</evidence>
<evidence type="ECO:0000256" key="3">
    <source>
        <dbReference type="ARBA" id="ARBA00022801"/>
    </source>
</evidence>
<keyword evidence="3 6" id="KW-0378">Hydrolase</keyword>
<dbReference type="CDD" id="cd02612">
    <property type="entry name" value="HAD_PGPPase"/>
    <property type="match status" value="1"/>
</dbReference>